<keyword evidence="7 8" id="KW-0539">Nucleus</keyword>
<dbReference type="Pfam" id="PF02701">
    <property type="entry name" value="Zn_ribbon_Dof"/>
    <property type="match status" value="1"/>
</dbReference>
<evidence type="ECO:0000256" key="9">
    <source>
        <dbReference type="RuleBase" id="RU369094"/>
    </source>
</evidence>
<accession>A0A8J5KJB6</accession>
<evidence type="ECO:0000256" key="5">
    <source>
        <dbReference type="ARBA" id="ARBA00023125"/>
    </source>
</evidence>
<dbReference type="GO" id="GO:0003700">
    <property type="term" value="F:DNA-binding transcription factor activity"/>
    <property type="evidence" value="ECO:0007669"/>
    <property type="project" value="UniProtKB-UniRule"/>
</dbReference>
<sequence length="297" mass="31395">MNDYRSIPGLASRLFGGEARGGAAGRHQVRGHPSPAVPVKCPRCDSTNTKFCYYNNYNLAQPRHFCKACRRYWTKGGILRNVPVGGGCRKSKHSSTSKPSGGLASPREPSPSGHSDGPNSAIAASNSDENSNPTAYFNQDARARAPLASDAEIFVETAVSSVLAPTILSDFGALLPISLQCRQMAEAAQIGAQPAYMHQTAAPIPLQPLLDAAEGFMNSAPPPPQMLPIQFRPISVEEVAAQPNFLDQAAVGGMGWSGGTMDPAIFGLSTAVEPPAAARVYWSDGQWSDADPALFLS</sequence>
<organism evidence="12 13">
    <name type="scientific">Zingiber officinale</name>
    <name type="common">Ginger</name>
    <name type="synonym">Amomum zingiber</name>
    <dbReference type="NCBI Taxonomy" id="94328"/>
    <lineage>
        <taxon>Eukaryota</taxon>
        <taxon>Viridiplantae</taxon>
        <taxon>Streptophyta</taxon>
        <taxon>Embryophyta</taxon>
        <taxon>Tracheophyta</taxon>
        <taxon>Spermatophyta</taxon>
        <taxon>Magnoliopsida</taxon>
        <taxon>Liliopsida</taxon>
        <taxon>Zingiberales</taxon>
        <taxon>Zingiberaceae</taxon>
        <taxon>Zingiber</taxon>
    </lineage>
</organism>
<keyword evidence="6 9" id="KW-0804">Transcription</keyword>
<keyword evidence="4 9" id="KW-0805">Transcription regulation</keyword>
<dbReference type="PANTHER" id="PTHR31992:SF298">
    <property type="entry name" value="DOF ZINC FINGER PROTEIN 4"/>
    <property type="match status" value="1"/>
</dbReference>
<dbReference type="PROSITE" id="PS01361">
    <property type="entry name" value="ZF_DOF_1"/>
    <property type="match status" value="1"/>
</dbReference>
<evidence type="ECO:0000256" key="7">
    <source>
        <dbReference type="ARBA" id="ARBA00023242"/>
    </source>
</evidence>
<keyword evidence="5 8" id="KW-0238">DNA-binding</keyword>
<evidence type="ECO:0000256" key="4">
    <source>
        <dbReference type="ARBA" id="ARBA00023015"/>
    </source>
</evidence>
<evidence type="ECO:0000256" key="1">
    <source>
        <dbReference type="ARBA" id="ARBA00022723"/>
    </source>
</evidence>
<evidence type="ECO:0000256" key="8">
    <source>
        <dbReference type="PROSITE-ProRule" id="PRU00071"/>
    </source>
</evidence>
<proteinExistence type="predicted"/>
<name>A0A8J5KJB6_ZINOF</name>
<dbReference type="GO" id="GO:0005634">
    <property type="term" value="C:nucleus"/>
    <property type="evidence" value="ECO:0007669"/>
    <property type="project" value="UniProtKB-SubCell"/>
</dbReference>
<keyword evidence="1 9" id="KW-0479">Metal-binding</keyword>
<dbReference type="InterPro" id="IPR045174">
    <property type="entry name" value="Dof"/>
</dbReference>
<evidence type="ECO:0000256" key="2">
    <source>
        <dbReference type="ARBA" id="ARBA00022771"/>
    </source>
</evidence>
<keyword evidence="2 8" id="KW-0863">Zinc-finger</keyword>
<evidence type="ECO:0000313" key="13">
    <source>
        <dbReference type="Proteomes" id="UP000734854"/>
    </source>
</evidence>
<dbReference type="InterPro" id="IPR003851">
    <property type="entry name" value="Znf_Dof"/>
</dbReference>
<evidence type="ECO:0000256" key="6">
    <source>
        <dbReference type="ARBA" id="ARBA00023163"/>
    </source>
</evidence>
<dbReference type="PANTHER" id="PTHR31992">
    <property type="entry name" value="DOF ZINC FINGER PROTEIN DOF1.4-RELATED"/>
    <property type="match status" value="1"/>
</dbReference>
<dbReference type="PROSITE" id="PS50884">
    <property type="entry name" value="ZF_DOF_2"/>
    <property type="match status" value="1"/>
</dbReference>
<evidence type="ECO:0000313" key="12">
    <source>
        <dbReference type="EMBL" id="KAG6479083.1"/>
    </source>
</evidence>
<evidence type="ECO:0000256" key="3">
    <source>
        <dbReference type="ARBA" id="ARBA00022833"/>
    </source>
</evidence>
<comment type="caution">
    <text evidence="12">The sequence shown here is derived from an EMBL/GenBank/DDBJ whole genome shotgun (WGS) entry which is preliminary data.</text>
</comment>
<feature type="domain" description="Dof-type" evidence="11">
    <location>
        <begin position="39"/>
        <end position="93"/>
    </location>
</feature>
<reference evidence="12 13" key="1">
    <citation type="submission" date="2020-08" db="EMBL/GenBank/DDBJ databases">
        <title>Plant Genome Project.</title>
        <authorList>
            <person name="Zhang R.-G."/>
        </authorList>
    </citation>
    <scope>NUCLEOTIDE SEQUENCE [LARGE SCALE GENOMIC DNA]</scope>
    <source>
        <tissue evidence="12">Rhizome</tissue>
    </source>
</reference>
<evidence type="ECO:0000259" key="11">
    <source>
        <dbReference type="PROSITE" id="PS50884"/>
    </source>
</evidence>
<gene>
    <name evidence="12" type="ORF">ZIOFF_062542</name>
</gene>
<keyword evidence="3 9" id="KW-0862">Zinc</keyword>
<comment type="function">
    <text evidence="9">Transcription factor that binds specifically to a 5'-AA[AG]G-3' consensus core sequence.</text>
</comment>
<dbReference type="Proteomes" id="UP000734854">
    <property type="component" value="Unassembled WGS sequence"/>
</dbReference>
<evidence type="ECO:0000256" key="10">
    <source>
        <dbReference type="SAM" id="MobiDB-lite"/>
    </source>
</evidence>
<keyword evidence="13" id="KW-1185">Reference proteome</keyword>
<dbReference type="GO" id="GO:0008270">
    <property type="term" value="F:zinc ion binding"/>
    <property type="evidence" value="ECO:0007669"/>
    <property type="project" value="UniProtKB-KW"/>
</dbReference>
<protein>
    <recommendedName>
        <fullName evidence="9">Dof zinc finger protein</fullName>
    </recommendedName>
</protein>
<feature type="compositionally biased region" description="Polar residues" evidence="10">
    <location>
        <begin position="122"/>
        <end position="135"/>
    </location>
</feature>
<feature type="region of interest" description="Disordered" evidence="10">
    <location>
        <begin position="84"/>
        <end position="135"/>
    </location>
</feature>
<dbReference type="GO" id="GO:0003677">
    <property type="term" value="F:DNA binding"/>
    <property type="evidence" value="ECO:0007669"/>
    <property type="project" value="UniProtKB-UniRule"/>
</dbReference>
<comment type="subcellular location">
    <subcellularLocation>
        <location evidence="8 9">Nucleus</location>
    </subcellularLocation>
</comment>
<dbReference type="OrthoDB" id="780010at2759"/>
<dbReference type="AlphaFoldDB" id="A0A8J5KJB6"/>
<dbReference type="EMBL" id="JACMSC010000017">
    <property type="protein sequence ID" value="KAG6479083.1"/>
    <property type="molecule type" value="Genomic_DNA"/>
</dbReference>